<evidence type="ECO:0000256" key="2">
    <source>
        <dbReference type="ARBA" id="ARBA00022475"/>
    </source>
</evidence>
<accession>A0A0P1L9R3</accession>
<dbReference type="Proteomes" id="UP000182011">
    <property type="component" value="Unassembled WGS sequence"/>
</dbReference>
<accession>A0A0P1MAM5</accession>
<sequence>MRDKIKIIDAYITKEFIQMVIFGLVAFILIFILVDLMENLDDFIDQRVSASIILKYYFYFAPEIIKLTLPVAVLLSCLFTTGRMSNLNELTALKVSGMSLYRFMVPFLVISLMLSLLSVYFNGWVVPKTNRKKLNLERVYMRKHLESWGKYNIYIQDTYTRLLSIGYFDDELNIAHRVDIQDFDSSDVTKVIARYTAPSMKWDSSSGNWLLINCIYRKFNPNGESIEKRDTFNIGKLNFKPIDIKRKQMKPDEMNLDEMKGFIQDQIRSGNDPARWLTDYHSKISFPFSNLIVVLFGVALASQKKRAGLAMEFGLSLLIAFLYFIFIKIGASLGYARILHPFISAWLANIVFLAVGIITILKVRK</sequence>
<feature type="transmembrane region" description="Helical" evidence="6">
    <location>
        <begin position="56"/>
        <end position="79"/>
    </location>
</feature>
<comment type="subcellular location">
    <subcellularLocation>
        <location evidence="1">Cell membrane</location>
        <topology evidence="1">Multi-pass membrane protein</topology>
    </subcellularLocation>
</comment>
<evidence type="ECO:0000313" key="7">
    <source>
        <dbReference type="EMBL" id="CUS92176.1"/>
    </source>
</evidence>
<name>A0A0P1MAM5_9BACT</name>
<dbReference type="Proteomes" id="UP000182200">
    <property type="component" value="Unassembled WGS sequence"/>
</dbReference>
<dbReference type="InterPro" id="IPR005495">
    <property type="entry name" value="LptG/LptF_permease"/>
</dbReference>
<accession>A0A0P1LQ54</accession>
<accession>A0A0P1M1J5</accession>
<gene>
    <name evidence="8" type="ORF">JGI4_01231</name>
    <name evidence="7" type="ORF">JGI8_01641</name>
</gene>
<evidence type="ECO:0000256" key="6">
    <source>
        <dbReference type="SAM" id="Phobius"/>
    </source>
</evidence>
<dbReference type="AlphaFoldDB" id="A0A0P1MAM5"/>
<dbReference type="PANTHER" id="PTHR33529">
    <property type="entry name" value="SLR0882 PROTEIN-RELATED"/>
    <property type="match status" value="1"/>
</dbReference>
<reference evidence="7 10" key="2">
    <citation type="submission" date="2015-11" db="EMBL/GenBank/DDBJ databases">
        <authorList>
            <person name="Varghese N."/>
        </authorList>
    </citation>
    <scope>NUCLEOTIDE SEQUENCE [LARGE SCALE GENOMIC DNA]</scope>
    <source>
        <strain evidence="7 10">JGI-8</strain>
    </source>
</reference>
<feature type="transmembrane region" description="Helical" evidence="6">
    <location>
        <begin position="16"/>
        <end position="36"/>
    </location>
</feature>
<keyword evidence="4 6" id="KW-1133">Transmembrane helix</keyword>
<dbReference type="EMBL" id="CZVI01000027">
    <property type="protein sequence ID" value="CUS92176.1"/>
    <property type="molecule type" value="Genomic_DNA"/>
</dbReference>
<keyword evidence="2" id="KW-1003">Cell membrane</keyword>
<evidence type="ECO:0000256" key="3">
    <source>
        <dbReference type="ARBA" id="ARBA00022692"/>
    </source>
</evidence>
<evidence type="ECO:0000313" key="10">
    <source>
        <dbReference type="Proteomes" id="UP000182200"/>
    </source>
</evidence>
<accession>A0A0P1LZZ5</accession>
<evidence type="ECO:0000256" key="4">
    <source>
        <dbReference type="ARBA" id="ARBA00022989"/>
    </source>
</evidence>
<dbReference type="RefSeq" id="WP_047134611.1">
    <property type="nucleotide sequence ID" value="NZ_CZVI01000027.1"/>
</dbReference>
<evidence type="ECO:0000256" key="5">
    <source>
        <dbReference type="ARBA" id="ARBA00023136"/>
    </source>
</evidence>
<dbReference type="EMBL" id="FAOP01000005">
    <property type="protein sequence ID" value="CUU05361.1"/>
    <property type="molecule type" value="Genomic_DNA"/>
</dbReference>
<organism evidence="8 9">
    <name type="scientific">Candidatus Kryptonium thompsonii</name>
    <dbReference type="NCBI Taxonomy" id="1633631"/>
    <lineage>
        <taxon>Bacteria</taxon>
        <taxon>Pseudomonadati</taxon>
        <taxon>Candidatus Kryptoniota</taxon>
        <taxon>Candidatus Kryptonium</taxon>
    </lineage>
</organism>
<accession>A0A0P1M7G1</accession>
<accession>A0A0S4N5R6</accession>
<keyword evidence="10" id="KW-1185">Reference proteome</keyword>
<evidence type="ECO:0000313" key="9">
    <source>
        <dbReference type="Proteomes" id="UP000182011"/>
    </source>
</evidence>
<dbReference type="Pfam" id="PF03739">
    <property type="entry name" value="LptF_LptG"/>
    <property type="match status" value="1"/>
</dbReference>
<evidence type="ECO:0000256" key="1">
    <source>
        <dbReference type="ARBA" id="ARBA00004651"/>
    </source>
</evidence>
<dbReference type="PANTHER" id="PTHR33529:SF8">
    <property type="entry name" value="PERMEASE, YJGP_YJGQ FAMILY"/>
    <property type="match status" value="1"/>
</dbReference>
<dbReference type="STRING" id="1633631.GCA_001442925_01226"/>
<keyword evidence="3 6" id="KW-0812">Transmembrane</keyword>
<protein>
    <submittedName>
        <fullName evidence="8">Lipopolysaccharide export system permease protein</fullName>
    </submittedName>
</protein>
<feature type="transmembrane region" description="Helical" evidence="6">
    <location>
        <begin position="342"/>
        <end position="361"/>
    </location>
</feature>
<accession>A0A0P1P323</accession>
<keyword evidence="5 6" id="KW-0472">Membrane</keyword>
<feature type="transmembrane region" description="Helical" evidence="6">
    <location>
        <begin position="284"/>
        <end position="301"/>
    </location>
</feature>
<evidence type="ECO:0000313" key="8">
    <source>
        <dbReference type="EMBL" id="CUU05361.1"/>
    </source>
</evidence>
<feature type="transmembrane region" description="Helical" evidence="6">
    <location>
        <begin position="100"/>
        <end position="121"/>
    </location>
</feature>
<accession>A0A0N7MY33</accession>
<proteinExistence type="predicted"/>
<dbReference type="GO" id="GO:0043190">
    <property type="term" value="C:ATP-binding cassette (ABC) transporter complex"/>
    <property type="evidence" value="ECO:0007669"/>
    <property type="project" value="TreeGrafter"/>
</dbReference>
<dbReference type="OrthoDB" id="9807977at2"/>
<dbReference type="GO" id="GO:0015920">
    <property type="term" value="P:lipopolysaccharide transport"/>
    <property type="evidence" value="ECO:0007669"/>
    <property type="project" value="TreeGrafter"/>
</dbReference>
<feature type="transmembrane region" description="Helical" evidence="6">
    <location>
        <begin position="313"/>
        <end position="336"/>
    </location>
</feature>
<reference evidence="8 9" key="1">
    <citation type="submission" date="2015-11" db="EMBL/GenBank/DDBJ databases">
        <authorList>
            <person name="Zhang Y."/>
            <person name="Guo Z."/>
        </authorList>
    </citation>
    <scope>NUCLEOTIDE SEQUENCE [LARGE SCALE GENOMIC DNA]</scope>
    <source>
        <strain evidence="8">JGI-4</strain>
    </source>
</reference>